<reference evidence="5 6" key="1">
    <citation type="submission" date="2015-01" db="EMBL/GenBank/DDBJ databases">
        <title>Genome of Sphingomonas taxi strain 30a.</title>
        <authorList>
            <person name="Eevers N."/>
            <person name="Van Hamme J."/>
            <person name="Bottos E."/>
            <person name="Weyens N."/>
            <person name="Vangronsveld J."/>
        </authorList>
    </citation>
    <scope>NUCLEOTIDE SEQUENCE [LARGE SCALE GENOMIC DNA]</scope>
    <source>
        <strain evidence="5 6">30a</strain>
    </source>
</reference>
<sequence>MATAAPDRTLRATDLTPRDWLEAGQSLLRRGGLRALKLRPLAAELNVSTGSFYHHFTDFDAYQGRLADYFAGEHLASILDTIMKAERNPVDRIRLLAEIVRRRGLFRLSLAMRAWAESDPRAQAAVERNDAQVLAFLSHCLEANGLTPHQARVRGYALMTLGLGKVHAPDLDRPALMEELIALLCTPTDATVETAAQEERAWQTKASTISS</sequence>
<organism evidence="5 6">
    <name type="scientific">Sphingomonas melonis</name>
    <dbReference type="NCBI Taxonomy" id="152682"/>
    <lineage>
        <taxon>Bacteria</taxon>
        <taxon>Pseudomonadati</taxon>
        <taxon>Pseudomonadota</taxon>
        <taxon>Alphaproteobacteria</taxon>
        <taxon>Sphingomonadales</taxon>
        <taxon>Sphingomonadaceae</taxon>
        <taxon>Sphingomonas</taxon>
    </lineage>
</organism>
<proteinExistence type="predicted"/>
<keyword evidence="2" id="KW-0238">DNA-binding</keyword>
<evidence type="ECO:0000256" key="2">
    <source>
        <dbReference type="ARBA" id="ARBA00023125"/>
    </source>
</evidence>
<dbReference type="PANTHER" id="PTHR30055">
    <property type="entry name" value="HTH-TYPE TRANSCRIPTIONAL REGULATOR RUTR"/>
    <property type="match status" value="1"/>
</dbReference>
<evidence type="ECO:0000259" key="4">
    <source>
        <dbReference type="Pfam" id="PF00440"/>
    </source>
</evidence>
<dbReference type="SUPFAM" id="SSF46689">
    <property type="entry name" value="Homeodomain-like"/>
    <property type="match status" value="1"/>
</dbReference>
<dbReference type="Proteomes" id="UP000033203">
    <property type="component" value="Unassembled WGS sequence"/>
</dbReference>
<dbReference type="Gene3D" id="1.10.357.10">
    <property type="entry name" value="Tetracycline Repressor, domain 2"/>
    <property type="match status" value="1"/>
</dbReference>
<dbReference type="InterPro" id="IPR009057">
    <property type="entry name" value="Homeodomain-like_sf"/>
</dbReference>
<keyword evidence="3" id="KW-0804">Transcription</keyword>
<evidence type="ECO:0000313" key="5">
    <source>
        <dbReference type="EMBL" id="KIU29758.1"/>
    </source>
</evidence>
<gene>
    <name evidence="5" type="ORF">SR41_02825</name>
</gene>
<protein>
    <recommendedName>
        <fullName evidence="4">HTH tetR-type domain-containing protein</fullName>
    </recommendedName>
</protein>
<dbReference type="Pfam" id="PF00440">
    <property type="entry name" value="TetR_N"/>
    <property type="match status" value="1"/>
</dbReference>
<dbReference type="GO" id="GO:0003700">
    <property type="term" value="F:DNA-binding transcription factor activity"/>
    <property type="evidence" value="ECO:0007669"/>
    <property type="project" value="TreeGrafter"/>
</dbReference>
<feature type="domain" description="HTH tetR-type" evidence="4">
    <location>
        <begin position="21"/>
        <end position="57"/>
    </location>
</feature>
<evidence type="ECO:0000313" key="6">
    <source>
        <dbReference type="Proteomes" id="UP000033203"/>
    </source>
</evidence>
<evidence type="ECO:0000256" key="1">
    <source>
        <dbReference type="ARBA" id="ARBA00023015"/>
    </source>
</evidence>
<dbReference type="PATRIC" id="fig|1549858.7.peg.2174"/>
<dbReference type="GO" id="GO:0000976">
    <property type="term" value="F:transcription cis-regulatory region binding"/>
    <property type="evidence" value="ECO:0007669"/>
    <property type="project" value="TreeGrafter"/>
</dbReference>
<dbReference type="AlphaFoldDB" id="A0A0D1K805"/>
<dbReference type="EMBL" id="JXTP01000013">
    <property type="protein sequence ID" value="KIU29758.1"/>
    <property type="molecule type" value="Genomic_DNA"/>
</dbReference>
<name>A0A0D1K805_9SPHN</name>
<dbReference type="PANTHER" id="PTHR30055:SF234">
    <property type="entry name" value="HTH-TYPE TRANSCRIPTIONAL REGULATOR BETI"/>
    <property type="match status" value="1"/>
</dbReference>
<accession>A0A0D1K805</accession>
<evidence type="ECO:0000256" key="3">
    <source>
        <dbReference type="ARBA" id="ARBA00023163"/>
    </source>
</evidence>
<comment type="caution">
    <text evidence="5">The sequence shown here is derived from an EMBL/GenBank/DDBJ whole genome shotgun (WGS) entry which is preliminary data.</text>
</comment>
<keyword evidence="1" id="KW-0805">Transcription regulation</keyword>
<dbReference type="InterPro" id="IPR001647">
    <property type="entry name" value="HTH_TetR"/>
</dbReference>
<dbReference type="InterPro" id="IPR050109">
    <property type="entry name" value="HTH-type_TetR-like_transc_reg"/>
</dbReference>